<comment type="caution">
    <text evidence="2">The sequence shown here is derived from an EMBL/GenBank/DDBJ whole genome shotgun (WGS) entry which is preliminary data.</text>
</comment>
<name>A0AB34K819_PRYPA</name>
<dbReference type="Proteomes" id="UP001515480">
    <property type="component" value="Unassembled WGS sequence"/>
</dbReference>
<protein>
    <recommendedName>
        <fullName evidence="1">FAD dependent oxidoreductase domain-containing protein</fullName>
    </recommendedName>
</protein>
<dbReference type="Gene3D" id="3.30.9.10">
    <property type="entry name" value="D-Amino Acid Oxidase, subunit A, domain 2"/>
    <property type="match status" value="1"/>
</dbReference>
<feature type="domain" description="FAD dependent oxidoreductase" evidence="1">
    <location>
        <begin position="36"/>
        <end position="438"/>
    </location>
</feature>
<evidence type="ECO:0000259" key="1">
    <source>
        <dbReference type="Pfam" id="PF01266"/>
    </source>
</evidence>
<dbReference type="InterPro" id="IPR006076">
    <property type="entry name" value="FAD-dep_OxRdtase"/>
</dbReference>
<dbReference type="EMBL" id="JBGBPQ010000001">
    <property type="protein sequence ID" value="KAL1529151.1"/>
    <property type="molecule type" value="Genomic_DNA"/>
</dbReference>
<dbReference type="Gene3D" id="3.50.50.60">
    <property type="entry name" value="FAD/NAD(P)-binding domain"/>
    <property type="match status" value="1"/>
</dbReference>
<dbReference type="AlphaFoldDB" id="A0AB34K819"/>
<evidence type="ECO:0000313" key="2">
    <source>
        <dbReference type="EMBL" id="KAL1529151.1"/>
    </source>
</evidence>
<dbReference type="InterPro" id="IPR036188">
    <property type="entry name" value="FAD/NAD-bd_sf"/>
</dbReference>
<gene>
    <name evidence="2" type="ORF">AB1Y20_000110</name>
</gene>
<keyword evidence="3" id="KW-1185">Reference proteome</keyword>
<dbReference type="GO" id="GO:0005737">
    <property type="term" value="C:cytoplasm"/>
    <property type="evidence" value="ECO:0007669"/>
    <property type="project" value="TreeGrafter"/>
</dbReference>
<sequence length="474" mass="48783">MAGRGALLRLAVAAGASERLRRAHALSAEPPPTSADVLIIGGGILGCSVALHVAQLGHSVVLLERASVGGEASGLSAGTIWDAGLPDPPAAPDLASLSFLLRSGSSAILCALRGCDFTRCGALEVGCTRGECEFLHAQYERQRAAGLAVEWLPSAAAASLAEPMLRGGSVACAVHTPLSAHVHPALATLALATAATGQGAAVREGARVTSLRREGEGEGAAYVAQLSDGSRCAARHLVVAAGAWANELTAPLGVEVPVAPVKGVVWTSGPRAPGELRKILFGVEAHLHFATHGDGRSSEGAIPAYCTHGAEGNRRARHLYGRQCGPADSHQIIFGGDRIPTTLTDYAVPEESVASLRKHVGELAPSLQACGCQAKACTEGGATPSFTRRTGLMPFSADGRPLVGECAAVGFANLWLACGFGPKGIMEGPMAGRLLAELIVAKLGARHDREHEVQVASEALQWLDPCREGGVRRT</sequence>
<evidence type="ECO:0000313" key="3">
    <source>
        <dbReference type="Proteomes" id="UP001515480"/>
    </source>
</evidence>
<dbReference type="Pfam" id="PF01266">
    <property type="entry name" value="DAO"/>
    <property type="match status" value="1"/>
</dbReference>
<accession>A0AB34K819</accession>
<reference evidence="2 3" key="1">
    <citation type="journal article" date="2024" name="Science">
        <title>Giant polyketide synthase enzymes in the biosynthesis of giant marine polyether toxins.</title>
        <authorList>
            <person name="Fallon T.R."/>
            <person name="Shende V.V."/>
            <person name="Wierzbicki I.H."/>
            <person name="Pendleton A.L."/>
            <person name="Watervoot N.F."/>
            <person name="Auber R.P."/>
            <person name="Gonzalez D.J."/>
            <person name="Wisecaver J.H."/>
            <person name="Moore B.S."/>
        </authorList>
    </citation>
    <scope>NUCLEOTIDE SEQUENCE [LARGE SCALE GENOMIC DNA]</scope>
    <source>
        <strain evidence="2 3">12B1</strain>
    </source>
</reference>
<organism evidence="2 3">
    <name type="scientific">Prymnesium parvum</name>
    <name type="common">Toxic golden alga</name>
    <dbReference type="NCBI Taxonomy" id="97485"/>
    <lineage>
        <taxon>Eukaryota</taxon>
        <taxon>Haptista</taxon>
        <taxon>Haptophyta</taxon>
        <taxon>Prymnesiophyceae</taxon>
        <taxon>Prymnesiales</taxon>
        <taxon>Prymnesiaceae</taxon>
        <taxon>Prymnesium</taxon>
    </lineage>
</organism>
<proteinExistence type="predicted"/>
<dbReference type="PANTHER" id="PTHR13847">
    <property type="entry name" value="SARCOSINE DEHYDROGENASE-RELATED"/>
    <property type="match status" value="1"/>
</dbReference>
<dbReference type="SUPFAM" id="SSF51905">
    <property type="entry name" value="FAD/NAD(P)-binding domain"/>
    <property type="match status" value="1"/>
</dbReference>